<dbReference type="Gene3D" id="3.30.420.10">
    <property type="entry name" value="Ribonuclease H-like superfamily/Ribonuclease H"/>
    <property type="match status" value="1"/>
</dbReference>
<dbReference type="InterPro" id="IPR009057">
    <property type="entry name" value="Homeodomain-like_sf"/>
</dbReference>
<sequence length="393" mass="44719">MDLKIQLVSDWLTGGYRVSDLARGYGVSRKTVHKWIGRYRDEGAPGLMARSRAPHHRPHAIIDAMADRIIQTKRAHLSFGPRKVMDLLRREHPDVDWPADSTAGELLKRAGLVKKRRAKRRYAADPQPFHLGQANNALWSADYKGQYPSATHRWCYPLTISDNASRYLIGCHGVSATDHAQARPAFEWAFHEYGLPDALLSDNGPPFASAAAGGLTRLSMWWVQLGIRVHRIQPGKPTQNARHERMHGTLNRAIGRQMRRAGEQAQHTALAEFRHEYNQLRSHESLQRRTPASVYTASNRRYCPVLRPPDYGPDQTVRRVRHNGEIRFQGQLVYLGALLAKQPVALRQINEDRFEVRFGSHLLGYLNSATKRLEHATVWHRAKSHHVSPMSPV</sequence>
<feature type="domain" description="Integrase catalytic" evidence="1">
    <location>
        <begin position="124"/>
        <end position="299"/>
    </location>
</feature>
<dbReference type="InterPro" id="IPR036397">
    <property type="entry name" value="RNaseH_sf"/>
</dbReference>
<dbReference type="InterPro" id="IPR012337">
    <property type="entry name" value="RNaseH-like_sf"/>
</dbReference>
<keyword evidence="3" id="KW-1185">Reference proteome</keyword>
<protein>
    <submittedName>
        <fullName evidence="2">Integrase core domain-containing protein</fullName>
    </submittedName>
</protein>
<dbReference type="PANTHER" id="PTHR35004">
    <property type="entry name" value="TRANSPOSASE RV3428C-RELATED"/>
    <property type="match status" value="1"/>
</dbReference>
<dbReference type="SUPFAM" id="SSF53098">
    <property type="entry name" value="Ribonuclease H-like"/>
    <property type="match status" value="1"/>
</dbReference>
<evidence type="ECO:0000259" key="1">
    <source>
        <dbReference type="PROSITE" id="PS50994"/>
    </source>
</evidence>
<organism evidence="2 3">
    <name type="scientific">Spectribacter hydrogenoxidans</name>
    <dbReference type="NCBI Taxonomy" id="3075608"/>
    <lineage>
        <taxon>Bacteria</taxon>
        <taxon>Pseudomonadati</taxon>
        <taxon>Pseudomonadota</taxon>
        <taxon>Gammaproteobacteria</taxon>
        <taxon>Salinisphaerales</taxon>
        <taxon>Salinisphaeraceae</taxon>
        <taxon>Spectribacter</taxon>
    </lineage>
</organism>
<proteinExistence type="predicted"/>
<dbReference type="PROSITE" id="PS50994">
    <property type="entry name" value="INTEGRASE"/>
    <property type="match status" value="1"/>
</dbReference>
<evidence type="ECO:0000313" key="3">
    <source>
        <dbReference type="Proteomes" id="UP001251857"/>
    </source>
</evidence>
<dbReference type="InterPro" id="IPR001584">
    <property type="entry name" value="Integrase_cat-core"/>
</dbReference>
<accession>A0ABU3C4B3</accession>
<dbReference type="SUPFAM" id="SSF46689">
    <property type="entry name" value="Homeodomain-like"/>
    <property type="match status" value="1"/>
</dbReference>
<evidence type="ECO:0000313" key="2">
    <source>
        <dbReference type="EMBL" id="MDT0636403.1"/>
    </source>
</evidence>
<dbReference type="RefSeq" id="WP_311654295.1">
    <property type="nucleotide sequence ID" value="NZ_JAVRIB010000041.1"/>
</dbReference>
<dbReference type="PANTHER" id="PTHR35004:SF6">
    <property type="entry name" value="TRANSPOSASE"/>
    <property type="match status" value="1"/>
</dbReference>
<reference evidence="2 3" key="1">
    <citation type="submission" date="2023-09" db="EMBL/GenBank/DDBJ databases">
        <authorList>
            <person name="Rey-Velasco X."/>
        </authorList>
    </citation>
    <scope>NUCLEOTIDE SEQUENCE [LARGE SCALE GENOMIC DNA]</scope>
    <source>
        <strain evidence="2 3">W335</strain>
    </source>
</reference>
<gene>
    <name evidence="2" type="ORF">RM532_15775</name>
</gene>
<dbReference type="InterPro" id="IPR036388">
    <property type="entry name" value="WH-like_DNA-bd_sf"/>
</dbReference>
<name>A0ABU3C4B3_9GAMM</name>
<comment type="caution">
    <text evidence="2">The sequence shown here is derived from an EMBL/GenBank/DDBJ whole genome shotgun (WGS) entry which is preliminary data.</text>
</comment>
<dbReference type="Pfam" id="PF13565">
    <property type="entry name" value="HTH_32"/>
    <property type="match status" value="1"/>
</dbReference>
<dbReference type="EMBL" id="JAVRIB010000041">
    <property type="protein sequence ID" value="MDT0636403.1"/>
    <property type="molecule type" value="Genomic_DNA"/>
</dbReference>
<dbReference type="Gene3D" id="1.10.10.10">
    <property type="entry name" value="Winged helix-like DNA-binding domain superfamily/Winged helix DNA-binding domain"/>
    <property type="match status" value="1"/>
</dbReference>
<dbReference type="Proteomes" id="UP001251857">
    <property type="component" value="Unassembled WGS sequence"/>
</dbReference>
<dbReference type="Pfam" id="PF13683">
    <property type="entry name" value="rve_3"/>
    <property type="match status" value="1"/>
</dbReference>